<organism evidence="5 6">
    <name type="scientific">Nonomuraea monospora</name>
    <dbReference type="NCBI Taxonomy" id="568818"/>
    <lineage>
        <taxon>Bacteria</taxon>
        <taxon>Bacillati</taxon>
        <taxon>Actinomycetota</taxon>
        <taxon>Actinomycetes</taxon>
        <taxon>Streptosporangiales</taxon>
        <taxon>Streptosporangiaceae</taxon>
        <taxon>Nonomuraea</taxon>
    </lineage>
</organism>
<dbReference type="SUPFAM" id="SSF54665">
    <property type="entry name" value="CO dehydrogenase molybdoprotein N-domain-like"/>
    <property type="match status" value="1"/>
</dbReference>
<evidence type="ECO:0000313" key="5">
    <source>
        <dbReference type="EMBL" id="GAA2213604.1"/>
    </source>
</evidence>
<keyword evidence="2" id="KW-0560">Oxidoreductase</keyword>
<dbReference type="Gene3D" id="3.90.1170.50">
    <property type="entry name" value="Aldehyde oxidase/xanthine dehydrogenase, a/b hammerhead"/>
    <property type="match status" value="1"/>
</dbReference>
<evidence type="ECO:0000256" key="3">
    <source>
        <dbReference type="SAM" id="MobiDB-lite"/>
    </source>
</evidence>
<evidence type="ECO:0000259" key="4">
    <source>
        <dbReference type="SMART" id="SM01008"/>
    </source>
</evidence>
<dbReference type="Proteomes" id="UP001499843">
    <property type="component" value="Unassembled WGS sequence"/>
</dbReference>
<accession>A0ABN3CVU0</accession>
<name>A0ABN3CVU0_9ACTN</name>
<dbReference type="Pfam" id="PF20256">
    <property type="entry name" value="MoCoBD_2"/>
    <property type="match status" value="1"/>
</dbReference>
<dbReference type="PANTHER" id="PTHR11908">
    <property type="entry name" value="XANTHINE DEHYDROGENASE"/>
    <property type="match status" value="1"/>
</dbReference>
<keyword evidence="6" id="KW-1185">Reference proteome</keyword>
<dbReference type="InterPro" id="IPR016208">
    <property type="entry name" value="Ald_Oxase/xanthine_DH-like"/>
</dbReference>
<dbReference type="Pfam" id="PF02738">
    <property type="entry name" value="MoCoBD_1"/>
    <property type="match status" value="1"/>
</dbReference>
<keyword evidence="1" id="KW-0500">Molybdenum</keyword>
<feature type="region of interest" description="Disordered" evidence="3">
    <location>
        <begin position="1"/>
        <end position="39"/>
    </location>
</feature>
<dbReference type="PANTHER" id="PTHR11908:SF132">
    <property type="entry name" value="ALDEHYDE OXIDASE 1-RELATED"/>
    <property type="match status" value="1"/>
</dbReference>
<gene>
    <name evidence="5" type="ORF">GCM10009850_090670</name>
</gene>
<proteinExistence type="predicted"/>
<dbReference type="Gene3D" id="3.30.365.10">
    <property type="entry name" value="Aldehyde oxidase/xanthine dehydrogenase, molybdopterin binding domain"/>
    <property type="match status" value="4"/>
</dbReference>
<sequence length="741" mass="77947">MTDAETSRVSARWEQVSDAGTRRVGAREKVTGQARYGADHTPPGTAYAMPVVATVGKGRVTALDTAEATAVPGVLLVLSHLDHLGIAPAGYLMADGYAFQSLQPLLDDHVAYRGQPIALVVADTLVAATEAAARVRATYETEPFAVELDADGTETVLQEEALPLPFLADVVVGDADGAYERSPLRVDAVYEAGPQHQVPMELIGGVAEWRGDTLVVHEGSQSVGALRGGLARQLGIAPENVEVVAPYVGGAFGQKNSLQPHLAPLAVAARRLGRPVKLVLPRAHTFHAASFRPVSRHRVRLGADRSGRLLAAIHEVDQQASRHDLLPATYTEITSRLYDIRNFRGRQRHVRTDTQTPGYMRAPFEHPAAFALESAVDELACAAGRDPVELRLANDAVADPVTGKPFTSRHLAACLRRGAELFGWAGRSPDPGSMRAPDGAAVGWGVAAGAYPVMTVPVLARLRAGADGGVRVEVGGHEMGQGITTALVRAVAGDLGIGADRVRAVVGDTRVVPHHLTAGAWGTNSSLLAVHAALRELRERLKAPPEGPVDVAAAVRASGAEEVVAEAVTRGPGQPPAAIDRMRAGLVAPAGPDFPGHVAFSFIAHFAEVRVDPAAPRVRVSRVVSVADCGRVASPVTADAQVRGAVVWGIGAALSEHSEVDPRYGGFVNADLADYVIPVNADVGRIEVDFIGEPDFTLNPMGVKTLGEVALVGVAPAIANAVFHATGRRPRRLPIRVEDLL</sequence>
<protein>
    <submittedName>
        <fullName evidence="5">Xanthine dehydrogenase family protein molybdopterin-binding subunit</fullName>
    </submittedName>
</protein>
<feature type="domain" description="Aldehyde oxidase/xanthine dehydrogenase a/b hammerhead" evidence="4">
    <location>
        <begin position="31"/>
        <end position="143"/>
    </location>
</feature>
<evidence type="ECO:0000256" key="2">
    <source>
        <dbReference type="ARBA" id="ARBA00023002"/>
    </source>
</evidence>
<reference evidence="5 6" key="1">
    <citation type="journal article" date="2019" name="Int. J. Syst. Evol. Microbiol.">
        <title>The Global Catalogue of Microorganisms (GCM) 10K type strain sequencing project: providing services to taxonomists for standard genome sequencing and annotation.</title>
        <authorList>
            <consortium name="The Broad Institute Genomics Platform"/>
            <consortium name="The Broad Institute Genome Sequencing Center for Infectious Disease"/>
            <person name="Wu L."/>
            <person name="Ma J."/>
        </authorList>
    </citation>
    <scope>NUCLEOTIDE SEQUENCE [LARGE SCALE GENOMIC DNA]</scope>
    <source>
        <strain evidence="5 6">JCM 16114</strain>
    </source>
</reference>
<dbReference type="Pfam" id="PF01315">
    <property type="entry name" value="Ald_Xan_dh_C"/>
    <property type="match status" value="1"/>
</dbReference>
<dbReference type="RefSeq" id="WP_344489526.1">
    <property type="nucleotide sequence ID" value="NZ_BAAAQX010000034.1"/>
</dbReference>
<evidence type="ECO:0000256" key="1">
    <source>
        <dbReference type="ARBA" id="ARBA00022505"/>
    </source>
</evidence>
<dbReference type="SMART" id="SM01008">
    <property type="entry name" value="Ald_Xan_dh_C"/>
    <property type="match status" value="1"/>
</dbReference>
<dbReference type="InterPro" id="IPR008274">
    <property type="entry name" value="AldOxase/xan_DH_MoCoBD1"/>
</dbReference>
<dbReference type="EMBL" id="BAAAQX010000034">
    <property type="protein sequence ID" value="GAA2213604.1"/>
    <property type="molecule type" value="Genomic_DNA"/>
</dbReference>
<evidence type="ECO:0000313" key="6">
    <source>
        <dbReference type="Proteomes" id="UP001499843"/>
    </source>
</evidence>
<dbReference type="InterPro" id="IPR037165">
    <property type="entry name" value="AldOxase/xan_DH_Mopterin-bd_sf"/>
</dbReference>
<dbReference type="InterPro" id="IPR000674">
    <property type="entry name" value="Ald_Oxase/Xan_DH_a/b"/>
</dbReference>
<dbReference type="SUPFAM" id="SSF56003">
    <property type="entry name" value="Molybdenum cofactor-binding domain"/>
    <property type="match status" value="1"/>
</dbReference>
<dbReference type="InterPro" id="IPR046867">
    <property type="entry name" value="AldOxase/xan_DH_MoCoBD2"/>
</dbReference>
<comment type="caution">
    <text evidence="5">The sequence shown here is derived from an EMBL/GenBank/DDBJ whole genome shotgun (WGS) entry which is preliminary data.</text>
</comment>
<dbReference type="InterPro" id="IPR036856">
    <property type="entry name" value="Ald_Oxase/Xan_DH_a/b_sf"/>
</dbReference>